<gene>
    <name evidence="1" type="ORF">INT47_007003</name>
</gene>
<evidence type="ECO:0000313" key="2">
    <source>
        <dbReference type="Proteomes" id="UP000603453"/>
    </source>
</evidence>
<keyword evidence="2" id="KW-1185">Reference proteome</keyword>
<dbReference type="EMBL" id="JAEPRD010000179">
    <property type="protein sequence ID" value="KAG2195139.1"/>
    <property type="molecule type" value="Genomic_DNA"/>
</dbReference>
<evidence type="ECO:0000313" key="1">
    <source>
        <dbReference type="EMBL" id="KAG2195139.1"/>
    </source>
</evidence>
<protein>
    <submittedName>
        <fullName evidence="1">Uncharacterized protein</fullName>
    </submittedName>
</protein>
<accession>A0A8H7QMR1</accession>
<name>A0A8H7QMR1_9FUNG</name>
<comment type="caution">
    <text evidence="1">The sequence shown here is derived from an EMBL/GenBank/DDBJ whole genome shotgun (WGS) entry which is preliminary data.</text>
</comment>
<sequence length="149" mass="17531">MQGRPLPKYKDDVYTDINDGDALYVLRDYLNNLPERVLVVSMAYKENQYDRYAKKIGLSQDSVDFFLPSFSRYLDSCFCQHPYYDYFVETLTNMEKPVSRVRKDVLETLYKLKQLNDRTAAGKVQKLVFRQPNENPVTVFGLFFLNVIV</sequence>
<dbReference type="AlphaFoldDB" id="A0A8H7QMR1"/>
<organism evidence="1 2">
    <name type="scientific">Mucor saturninus</name>
    <dbReference type="NCBI Taxonomy" id="64648"/>
    <lineage>
        <taxon>Eukaryota</taxon>
        <taxon>Fungi</taxon>
        <taxon>Fungi incertae sedis</taxon>
        <taxon>Mucoromycota</taxon>
        <taxon>Mucoromycotina</taxon>
        <taxon>Mucoromycetes</taxon>
        <taxon>Mucorales</taxon>
        <taxon>Mucorineae</taxon>
        <taxon>Mucoraceae</taxon>
        <taxon>Mucor</taxon>
    </lineage>
</organism>
<dbReference type="Proteomes" id="UP000603453">
    <property type="component" value="Unassembled WGS sequence"/>
</dbReference>
<proteinExistence type="predicted"/>
<reference evidence="1" key="1">
    <citation type="submission" date="2020-12" db="EMBL/GenBank/DDBJ databases">
        <title>Metabolic potential, ecology and presence of endohyphal bacteria is reflected in genomic diversity of Mucoromycotina.</title>
        <authorList>
            <person name="Muszewska A."/>
            <person name="Okrasinska A."/>
            <person name="Steczkiewicz K."/>
            <person name="Drgas O."/>
            <person name="Orlowska M."/>
            <person name="Perlinska-Lenart U."/>
            <person name="Aleksandrzak-Piekarczyk T."/>
            <person name="Szatraj K."/>
            <person name="Zielenkiewicz U."/>
            <person name="Pilsyk S."/>
            <person name="Malc E."/>
            <person name="Mieczkowski P."/>
            <person name="Kruszewska J.S."/>
            <person name="Biernat P."/>
            <person name="Pawlowska J."/>
        </authorList>
    </citation>
    <scope>NUCLEOTIDE SEQUENCE</scope>
    <source>
        <strain evidence="1">WA0000017839</strain>
    </source>
</reference>